<dbReference type="SUPFAM" id="SSF53474">
    <property type="entry name" value="alpha/beta-Hydrolases"/>
    <property type="match status" value="1"/>
</dbReference>
<evidence type="ECO:0000313" key="3">
    <source>
        <dbReference type="Proteomes" id="UP000516173"/>
    </source>
</evidence>
<keyword evidence="3" id="KW-1185">Reference proteome</keyword>
<sequence length="304" mass="32919">MATDHLFLEPNIGKPNRKVGYFASQEAFDRFADAYLVGMDTLPEPHETRAVSTTFGPVRAYRFGDRPGTPVVLLAGRQASTPMWRANLPGLVAERTVWSLDSIGEPGASTQEVPLTDGSDQAMWVAEALAGLRIERAHLIGVSIGGWLATQVAIHRPERVASVTLLDPANTFAPLTWKMIVVSLGSVIPGMPMAIRHRLLGWISGGVRSDDSVPEGRLIASGMRDFHSEQPLPARPTEEDLLGIPVPVLAIIAGRSIVHDAERAAATARRIPGAQVELWPAASHALNGEFPDRIARRFHAFARS</sequence>
<dbReference type="InterPro" id="IPR000073">
    <property type="entry name" value="AB_hydrolase_1"/>
</dbReference>
<organism evidence="2 3">
    <name type="scientific">Nocardia wallacei</name>
    <dbReference type="NCBI Taxonomy" id="480035"/>
    <lineage>
        <taxon>Bacteria</taxon>
        <taxon>Bacillati</taxon>
        <taxon>Actinomycetota</taxon>
        <taxon>Actinomycetes</taxon>
        <taxon>Mycobacteriales</taxon>
        <taxon>Nocardiaceae</taxon>
        <taxon>Nocardia</taxon>
    </lineage>
</organism>
<dbReference type="GO" id="GO:0003824">
    <property type="term" value="F:catalytic activity"/>
    <property type="evidence" value="ECO:0007669"/>
    <property type="project" value="UniProtKB-ARBA"/>
</dbReference>
<dbReference type="RefSeq" id="WP_187683466.1">
    <property type="nucleotide sequence ID" value="NZ_AP023396.1"/>
</dbReference>
<dbReference type="Gene3D" id="3.40.50.1820">
    <property type="entry name" value="alpha/beta hydrolase"/>
    <property type="match status" value="1"/>
</dbReference>
<name>A0A7G1KR73_9NOCA</name>
<dbReference type="Pfam" id="PF00561">
    <property type="entry name" value="Abhydrolase_1"/>
    <property type="match status" value="1"/>
</dbReference>
<dbReference type="InterPro" id="IPR029058">
    <property type="entry name" value="AB_hydrolase_fold"/>
</dbReference>
<dbReference type="PANTHER" id="PTHR43798">
    <property type="entry name" value="MONOACYLGLYCEROL LIPASE"/>
    <property type="match status" value="1"/>
</dbReference>
<dbReference type="Proteomes" id="UP000516173">
    <property type="component" value="Chromosome"/>
</dbReference>
<dbReference type="KEGG" id="nwl:NWFMUON74_41610"/>
<dbReference type="GO" id="GO:0016020">
    <property type="term" value="C:membrane"/>
    <property type="evidence" value="ECO:0007669"/>
    <property type="project" value="TreeGrafter"/>
</dbReference>
<proteinExistence type="predicted"/>
<dbReference type="GeneID" id="80348636"/>
<feature type="domain" description="AB hydrolase-1" evidence="1">
    <location>
        <begin position="70"/>
        <end position="177"/>
    </location>
</feature>
<dbReference type="PANTHER" id="PTHR43798:SF33">
    <property type="entry name" value="HYDROLASE, PUTATIVE (AFU_ORTHOLOGUE AFUA_2G14860)-RELATED"/>
    <property type="match status" value="1"/>
</dbReference>
<gene>
    <name evidence="2" type="ORF">NWFMUON74_41610</name>
</gene>
<protein>
    <recommendedName>
        <fullName evidence="1">AB hydrolase-1 domain-containing protein</fullName>
    </recommendedName>
</protein>
<dbReference type="InterPro" id="IPR050266">
    <property type="entry name" value="AB_hydrolase_sf"/>
</dbReference>
<accession>A0A7G1KR73</accession>
<evidence type="ECO:0000259" key="1">
    <source>
        <dbReference type="Pfam" id="PF00561"/>
    </source>
</evidence>
<reference evidence="2 3" key="1">
    <citation type="submission" date="2020-08" db="EMBL/GenBank/DDBJ databases">
        <title>Genome Sequencing of Nocardia wallacei strain FMUON74 and assembly.</title>
        <authorList>
            <person name="Toyokawa M."/>
            <person name="Uesaka K."/>
        </authorList>
    </citation>
    <scope>NUCLEOTIDE SEQUENCE [LARGE SCALE GENOMIC DNA]</scope>
    <source>
        <strain evidence="2 3">FMUON74</strain>
    </source>
</reference>
<dbReference type="EMBL" id="AP023396">
    <property type="protein sequence ID" value="BCK56389.1"/>
    <property type="molecule type" value="Genomic_DNA"/>
</dbReference>
<dbReference type="AlphaFoldDB" id="A0A7G1KR73"/>
<evidence type="ECO:0000313" key="2">
    <source>
        <dbReference type="EMBL" id="BCK56389.1"/>
    </source>
</evidence>